<dbReference type="RefSeq" id="WP_126213037.1">
    <property type="nucleotide sequence ID" value="NZ_PELW01000152.1"/>
</dbReference>
<dbReference type="PANTHER" id="PTHR35531">
    <property type="entry name" value="INNER MEMBRANE PROTEIN YBCI-RELATED"/>
    <property type="match status" value="1"/>
</dbReference>
<proteinExistence type="predicted"/>
<keyword evidence="1" id="KW-1133">Transmembrane helix</keyword>
<evidence type="ECO:0000313" key="2">
    <source>
        <dbReference type="EMBL" id="RTH25900.1"/>
    </source>
</evidence>
<dbReference type="EMBL" id="PELW01000152">
    <property type="protein sequence ID" value="RTH25900.1"/>
    <property type="molecule type" value="Genomic_DNA"/>
</dbReference>
<dbReference type="InterPro" id="IPR007404">
    <property type="entry name" value="YdjM-like"/>
</dbReference>
<evidence type="ECO:0008006" key="4">
    <source>
        <dbReference type="Google" id="ProtNLM"/>
    </source>
</evidence>
<dbReference type="Pfam" id="PF04307">
    <property type="entry name" value="YdjM"/>
    <property type="match status" value="1"/>
</dbReference>
<sequence>MTAGTHLAGAALTASLLRGMGVEVGLLEGVALAWGSVMPDLDTTTSGPGRFVRPLSSFLERRFGHRTLTHSLPFLLALALLLLPLHRANPSVYWAFLAGYLSHLLLDTLNVNGVPLLWPWRVQFWFFAAREWRIRYGSPQEATLALFLALFGFVLWPVSGQGFASAFRHLVGTPEVAVLDYLDWRDRWEVWAEVKGFNRETQEPVEGRFLVVEALGREGVLVEDELGRTLAVSRNGQVVAYRVRMVRGAPQVLREWWDLPLEDLMLDLLSAIPQGVSLVAVAWEWDGLLWRPKAFRWVHPGSLVYRSEEDRFYLASQERPEGEALPYGGAIEHRYRARSGLPTRAGLMRSVAWLYLFKHYALKDWVVFAEVYGQPYRIGKYDPAAGEEERRRLEEAVRALGADAAGVISKDTEIEILEAAKGQGPDVYERLIRLCNREMAQAVLGQTLTSSEGDGGSYALAKVHERVRIDLLRADARALAKTLREGLLKPFVAFNFGPEFLDLAPFVVPEVEEEKDLESRARVLQTLLGMGLSIPEAWLREEFGVPAPDPLSLISIS</sequence>
<feature type="transmembrane region" description="Helical" evidence="1">
    <location>
        <begin position="142"/>
        <end position="159"/>
    </location>
</feature>
<dbReference type="AlphaFoldDB" id="A0A430RXZ2"/>
<gene>
    <name evidence="2" type="ORF">CSW40_06235</name>
</gene>
<evidence type="ECO:0000256" key="1">
    <source>
        <dbReference type="SAM" id="Phobius"/>
    </source>
</evidence>
<dbReference type="PANTHER" id="PTHR35531:SF1">
    <property type="entry name" value="INNER MEMBRANE PROTEIN YBCI-RELATED"/>
    <property type="match status" value="1"/>
</dbReference>
<dbReference type="Proteomes" id="UP000286712">
    <property type="component" value="Unassembled WGS sequence"/>
</dbReference>
<protein>
    <recommendedName>
        <fullName evidence="4">Hydrolase</fullName>
    </recommendedName>
</protein>
<keyword evidence="1" id="KW-0812">Transmembrane</keyword>
<dbReference type="InterPro" id="IPR009279">
    <property type="entry name" value="Portal_Mu"/>
</dbReference>
<feature type="transmembrane region" description="Helical" evidence="1">
    <location>
        <begin position="92"/>
        <end position="111"/>
    </location>
</feature>
<organism evidence="2 3">
    <name type="scientific">Thermus scotoductus</name>
    <dbReference type="NCBI Taxonomy" id="37636"/>
    <lineage>
        <taxon>Bacteria</taxon>
        <taxon>Thermotogati</taxon>
        <taxon>Deinococcota</taxon>
        <taxon>Deinococci</taxon>
        <taxon>Thermales</taxon>
        <taxon>Thermaceae</taxon>
        <taxon>Thermus</taxon>
    </lineage>
</organism>
<feature type="transmembrane region" description="Helical" evidence="1">
    <location>
        <begin position="67"/>
        <end position="85"/>
    </location>
</feature>
<evidence type="ECO:0000313" key="3">
    <source>
        <dbReference type="Proteomes" id="UP000286712"/>
    </source>
</evidence>
<name>A0A430RXZ2_THESC</name>
<reference evidence="2 3" key="1">
    <citation type="journal article" date="2019" name="Extremophiles">
        <title>Biogeography of thermophiles and predominance of Thermus scotoductus in domestic water heaters.</title>
        <authorList>
            <person name="Wilpiszeski R.L."/>
            <person name="Zhang Z."/>
            <person name="House C.H."/>
        </authorList>
    </citation>
    <scope>NUCLEOTIDE SEQUENCE [LARGE SCALE GENOMIC DNA]</scope>
    <source>
        <strain evidence="2 3">27_S27</strain>
    </source>
</reference>
<comment type="caution">
    <text evidence="2">The sequence shown here is derived from an EMBL/GenBank/DDBJ whole genome shotgun (WGS) entry which is preliminary data.</text>
</comment>
<accession>A0A430RXZ2</accession>
<dbReference type="Pfam" id="PF06074">
    <property type="entry name" value="Portal_Mu"/>
    <property type="match status" value="1"/>
</dbReference>
<keyword evidence="1" id="KW-0472">Membrane</keyword>